<name>A0A915L1P1_ROMCU</name>
<dbReference type="AlphaFoldDB" id="A0A915L1P1"/>
<evidence type="ECO:0000313" key="1">
    <source>
        <dbReference type="Proteomes" id="UP000887565"/>
    </source>
</evidence>
<evidence type="ECO:0000313" key="2">
    <source>
        <dbReference type="WBParaSite" id="nRc.2.0.1.t43673-RA"/>
    </source>
</evidence>
<proteinExistence type="predicted"/>
<protein>
    <submittedName>
        <fullName evidence="2">Uncharacterized protein</fullName>
    </submittedName>
</protein>
<reference evidence="2" key="1">
    <citation type="submission" date="2022-11" db="UniProtKB">
        <authorList>
            <consortium name="WormBaseParasite"/>
        </authorList>
    </citation>
    <scope>IDENTIFICATION</scope>
</reference>
<keyword evidence="1" id="KW-1185">Reference proteome</keyword>
<accession>A0A915L1P1</accession>
<sequence length="69" mass="8241">MYSVSGERRILSNYQRTPKLLLKNDHFAQLKARHYEDQKFSLKLYADPTASLPLFANFNRFRKVDHQNL</sequence>
<organism evidence="1 2">
    <name type="scientific">Romanomermis culicivorax</name>
    <name type="common">Nematode worm</name>
    <dbReference type="NCBI Taxonomy" id="13658"/>
    <lineage>
        <taxon>Eukaryota</taxon>
        <taxon>Metazoa</taxon>
        <taxon>Ecdysozoa</taxon>
        <taxon>Nematoda</taxon>
        <taxon>Enoplea</taxon>
        <taxon>Dorylaimia</taxon>
        <taxon>Mermithida</taxon>
        <taxon>Mermithoidea</taxon>
        <taxon>Mermithidae</taxon>
        <taxon>Romanomermis</taxon>
    </lineage>
</organism>
<dbReference type="Proteomes" id="UP000887565">
    <property type="component" value="Unplaced"/>
</dbReference>
<dbReference type="WBParaSite" id="nRc.2.0.1.t43673-RA">
    <property type="protein sequence ID" value="nRc.2.0.1.t43673-RA"/>
    <property type="gene ID" value="nRc.2.0.1.g43673"/>
</dbReference>